<dbReference type="Proteomes" id="UP000828390">
    <property type="component" value="Unassembled WGS sequence"/>
</dbReference>
<accession>A0A9D4L2Q5</accession>
<evidence type="ECO:0000313" key="2">
    <source>
        <dbReference type="EMBL" id="KAH3849674.1"/>
    </source>
</evidence>
<proteinExistence type="predicted"/>
<dbReference type="EMBL" id="JAIWYP010000003">
    <property type="protein sequence ID" value="KAH3849582.1"/>
    <property type="molecule type" value="Genomic_DNA"/>
</dbReference>
<gene>
    <name evidence="1" type="ORF">DPMN_091985</name>
    <name evidence="2" type="ORF">DPMN_092077</name>
</gene>
<dbReference type="EMBL" id="JAIWYP010000003">
    <property type="protein sequence ID" value="KAH3849674.1"/>
    <property type="molecule type" value="Genomic_DNA"/>
</dbReference>
<comment type="caution">
    <text evidence="1">The sequence shown here is derived from an EMBL/GenBank/DDBJ whole genome shotgun (WGS) entry which is preliminary data.</text>
</comment>
<sequence length="83" mass="9293">MGEQGLVTTGRDSTTCAPQVTWSLEEVFSITEGYTRQLGCHKTCQQRTPCASKGCFVALLRMYVSSEEQTWLWTNISLSPDKL</sequence>
<dbReference type="AlphaFoldDB" id="A0A9D4L2Q5"/>
<organism evidence="1 3">
    <name type="scientific">Dreissena polymorpha</name>
    <name type="common">Zebra mussel</name>
    <name type="synonym">Mytilus polymorpha</name>
    <dbReference type="NCBI Taxonomy" id="45954"/>
    <lineage>
        <taxon>Eukaryota</taxon>
        <taxon>Metazoa</taxon>
        <taxon>Spiralia</taxon>
        <taxon>Lophotrochozoa</taxon>
        <taxon>Mollusca</taxon>
        <taxon>Bivalvia</taxon>
        <taxon>Autobranchia</taxon>
        <taxon>Heteroconchia</taxon>
        <taxon>Euheterodonta</taxon>
        <taxon>Imparidentia</taxon>
        <taxon>Neoheterodontei</taxon>
        <taxon>Myida</taxon>
        <taxon>Dreissenoidea</taxon>
        <taxon>Dreissenidae</taxon>
        <taxon>Dreissena</taxon>
    </lineage>
</organism>
<reference evidence="1" key="2">
    <citation type="submission" date="2020-11" db="EMBL/GenBank/DDBJ databases">
        <authorList>
            <person name="McCartney M.A."/>
            <person name="Auch B."/>
            <person name="Kono T."/>
            <person name="Mallez S."/>
            <person name="Becker A."/>
            <person name="Gohl D.M."/>
            <person name="Silverstein K.A.T."/>
            <person name="Koren S."/>
            <person name="Bechman K.B."/>
            <person name="Herman A."/>
            <person name="Abrahante J.E."/>
            <person name="Garbe J."/>
        </authorList>
    </citation>
    <scope>NUCLEOTIDE SEQUENCE</scope>
    <source>
        <strain evidence="1">Duluth1</strain>
        <tissue evidence="1">Whole animal</tissue>
    </source>
</reference>
<protein>
    <submittedName>
        <fullName evidence="1">Uncharacterized protein</fullName>
    </submittedName>
</protein>
<evidence type="ECO:0000313" key="3">
    <source>
        <dbReference type="Proteomes" id="UP000828390"/>
    </source>
</evidence>
<keyword evidence="3" id="KW-1185">Reference proteome</keyword>
<name>A0A9D4L2Q5_DREPO</name>
<reference evidence="1" key="1">
    <citation type="journal article" date="2019" name="bioRxiv">
        <title>The Genome of the Zebra Mussel, Dreissena polymorpha: A Resource for Invasive Species Research.</title>
        <authorList>
            <person name="McCartney M.A."/>
            <person name="Auch B."/>
            <person name="Kono T."/>
            <person name="Mallez S."/>
            <person name="Zhang Y."/>
            <person name="Obille A."/>
            <person name="Becker A."/>
            <person name="Abrahante J.E."/>
            <person name="Garbe J."/>
            <person name="Badalamenti J.P."/>
            <person name="Herman A."/>
            <person name="Mangelson H."/>
            <person name="Liachko I."/>
            <person name="Sullivan S."/>
            <person name="Sone E.D."/>
            <person name="Koren S."/>
            <person name="Silverstein K.A.T."/>
            <person name="Beckman K.B."/>
            <person name="Gohl D.M."/>
        </authorList>
    </citation>
    <scope>NUCLEOTIDE SEQUENCE</scope>
    <source>
        <strain evidence="1">Duluth1</strain>
        <tissue evidence="1">Whole animal</tissue>
    </source>
</reference>
<evidence type="ECO:0000313" key="1">
    <source>
        <dbReference type="EMBL" id="KAH3849582.1"/>
    </source>
</evidence>